<dbReference type="InterPro" id="IPR019808">
    <property type="entry name" value="Histidine_triad_CS"/>
</dbReference>
<sequence length="114" mass="12867">MKIKETIFSKIIKHEIKADIIYQDKLVTAFHNINPKAKYHILIVTNKIIPTVNCVTNSDELMLGRLFTVAAKISKELGISKNGYRLIVNCNADAGQEIFHIHMHLLGGNLLKDI</sequence>
<dbReference type="SUPFAM" id="SSF54197">
    <property type="entry name" value="HIT-like"/>
    <property type="match status" value="1"/>
</dbReference>
<gene>
    <name evidence="3" type="primary">hinT</name>
    <name evidence="3" type="ORF">PRHACTZTBTEA_354</name>
</gene>
<dbReference type="InterPro" id="IPR001310">
    <property type="entry name" value="Histidine_triad_HIT"/>
</dbReference>
<dbReference type="EC" id="3.9.1.-" evidence="3"/>
<feature type="domain" description="HIT" evidence="2">
    <location>
        <begin position="7"/>
        <end position="114"/>
    </location>
</feature>
<dbReference type="InterPro" id="IPR011146">
    <property type="entry name" value="HIT-like"/>
</dbReference>
<dbReference type="Pfam" id="PF01230">
    <property type="entry name" value="HIT"/>
    <property type="match status" value="1"/>
</dbReference>
<feature type="short sequence motif" description="Histidine triad motif" evidence="1">
    <location>
        <begin position="100"/>
        <end position="104"/>
    </location>
</feature>
<proteinExistence type="predicted"/>
<evidence type="ECO:0000259" key="2">
    <source>
        <dbReference type="PROSITE" id="PS51084"/>
    </source>
</evidence>
<dbReference type="CDD" id="cd01276">
    <property type="entry name" value="PKCI_related"/>
    <property type="match status" value="1"/>
</dbReference>
<evidence type="ECO:0000256" key="1">
    <source>
        <dbReference type="PROSITE-ProRule" id="PRU00464"/>
    </source>
</evidence>
<dbReference type="RefSeq" id="WP_341764746.1">
    <property type="nucleotide sequence ID" value="NZ_OZ034688.1"/>
</dbReference>
<reference evidence="3" key="1">
    <citation type="submission" date="2024-04" db="EMBL/GenBank/DDBJ databases">
        <authorList>
            <person name="Manzano-Marin A."/>
            <person name="Manzano-Marin A."/>
            <person name="Alejandro Manzano Marin A."/>
        </authorList>
    </citation>
    <scope>NUCLEOTIDE SEQUENCE [LARGE SCALE GENOMIC DNA]</scope>
    <source>
        <strain evidence="3">TABTEA</strain>
    </source>
</reference>
<dbReference type="EMBL" id="OZ034688">
    <property type="protein sequence ID" value="CAL1329276.1"/>
    <property type="molecule type" value="Genomic_DNA"/>
</dbReference>
<protein>
    <submittedName>
        <fullName evidence="3">Purine nucleoside phosphoramidase</fullName>
        <ecNumber evidence="3">3.9.1.-</ecNumber>
    </submittedName>
</protein>
<dbReference type="PANTHER" id="PTHR23089">
    <property type="entry name" value="HISTIDINE TRIAD HIT PROTEIN"/>
    <property type="match status" value="1"/>
</dbReference>
<keyword evidence="3" id="KW-0378">Hydrolase</keyword>
<name>A0ABP1CDY2_9GAMM</name>
<evidence type="ECO:0000313" key="4">
    <source>
        <dbReference type="Proteomes" id="UP001497533"/>
    </source>
</evidence>
<accession>A0ABP1CDY2</accession>
<dbReference type="Gene3D" id="3.30.428.10">
    <property type="entry name" value="HIT-like"/>
    <property type="match status" value="1"/>
</dbReference>
<dbReference type="PRINTS" id="PR00332">
    <property type="entry name" value="HISTRIAD"/>
</dbReference>
<dbReference type="Proteomes" id="UP001497533">
    <property type="component" value="Chromosome"/>
</dbReference>
<evidence type="ECO:0000313" key="3">
    <source>
        <dbReference type="EMBL" id="CAL1329276.1"/>
    </source>
</evidence>
<dbReference type="PROSITE" id="PS51084">
    <property type="entry name" value="HIT_2"/>
    <property type="match status" value="1"/>
</dbReference>
<dbReference type="InterPro" id="IPR036265">
    <property type="entry name" value="HIT-like_sf"/>
</dbReference>
<dbReference type="PROSITE" id="PS00892">
    <property type="entry name" value="HIT_1"/>
    <property type="match status" value="1"/>
</dbReference>
<dbReference type="GO" id="GO:0016787">
    <property type="term" value="F:hydrolase activity"/>
    <property type="evidence" value="ECO:0007669"/>
    <property type="project" value="UniProtKB-KW"/>
</dbReference>
<organism evidence="3 4">
    <name type="scientific">Candidatus Providencia siddallii</name>
    <dbReference type="NCBI Taxonomy" id="1715285"/>
    <lineage>
        <taxon>Bacteria</taxon>
        <taxon>Pseudomonadati</taxon>
        <taxon>Pseudomonadota</taxon>
        <taxon>Gammaproteobacteria</taxon>
        <taxon>Enterobacterales</taxon>
        <taxon>Morganellaceae</taxon>
        <taxon>Providencia</taxon>
    </lineage>
</organism>
<keyword evidence="4" id="KW-1185">Reference proteome</keyword>